<dbReference type="EMBL" id="HBUE01186971">
    <property type="protein sequence ID" value="CAG6523161.1"/>
    <property type="molecule type" value="Transcribed_RNA"/>
</dbReference>
<feature type="region of interest" description="Disordered" evidence="1">
    <location>
        <begin position="68"/>
        <end position="108"/>
    </location>
</feature>
<protein>
    <submittedName>
        <fullName evidence="3">(northern house mosquito) hypothetical protein</fullName>
    </submittedName>
</protein>
<keyword evidence="2" id="KW-0472">Membrane</keyword>
<keyword evidence="2" id="KW-1133">Transmembrane helix</keyword>
<evidence type="ECO:0000256" key="2">
    <source>
        <dbReference type="SAM" id="Phobius"/>
    </source>
</evidence>
<proteinExistence type="predicted"/>
<feature type="transmembrane region" description="Helical" evidence="2">
    <location>
        <begin position="6"/>
        <end position="28"/>
    </location>
</feature>
<name>A0A8D8E836_CULPI</name>
<organism evidence="3">
    <name type="scientific">Culex pipiens</name>
    <name type="common">House mosquito</name>
    <dbReference type="NCBI Taxonomy" id="7175"/>
    <lineage>
        <taxon>Eukaryota</taxon>
        <taxon>Metazoa</taxon>
        <taxon>Ecdysozoa</taxon>
        <taxon>Arthropoda</taxon>
        <taxon>Hexapoda</taxon>
        <taxon>Insecta</taxon>
        <taxon>Pterygota</taxon>
        <taxon>Neoptera</taxon>
        <taxon>Endopterygota</taxon>
        <taxon>Diptera</taxon>
        <taxon>Nematocera</taxon>
        <taxon>Culicoidea</taxon>
        <taxon>Culicidae</taxon>
        <taxon>Culicinae</taxon>
        <taxon>Culicini</taxon>
        <taxon>Culex</taxon>
        <taxon>Culex</taxon>
    </lineage>
</organism>
<keyword evidence="2" id="KW-0812">Transmembrane</keyword>
<reference evidence="3" key="1">
    <citation type="submission" date="2021-05" db="EMBL/GenBank/DDBJ databases">
        <authorList>
            <person name="Alioto T."/>
            <person name="Alioto T."/>
            <person name="Gomez Garrido J."/>
        </authorList>
    </citation>
    <scope>NUCLEOTIDE SEQUENCE</scope>
</reference>
<evidence type="ECO:0000313" key="3">
    <source>
        <dbReference type="EMBL" id="CAG6523161.1"/>
    </source>
</evidence>
<accession>A0A8D8E836</accession>
<dbReference type="AlphaFoldDB" id="A0A8D8E836"/>
<feature type="region of interest" description="Disordered" evidence="1">
    <location>
        <begin position="34"/>
        <end position="55"/>
    </location>
</feature>
<evidence type="ECO:0000256" key="1">
    <source>
        <dbReference type="SAM" id="MobiDB-lite"/>
    </source>
</evidence>
<dbReference type="EMBL" id="HBUE01292726">
    <property type="protein sequence ID" value="CAG6574817.1"/>
    <property type="molecule type" value="Transcribed_RNA"/>
</dbReference>
<sequence length="134" mass="14954">MGYFDYVLPAIFVSLGIALFLFILFGGIRCCKRKRNRDPDSEETSSISQQQQNDQEVELTQIIIPLRANRPNRPELPTVPEEERPESVLQIREPVSPGTPPPRFTSVVADPPSYEQVVTAAQNNASVESSVNGR</sequence>